<protein>
    <submittedName>
        <fullName evidence="2">Uncharacterized protein</fullName>
    </submittedName>
</protein>
<evidence type="ECO:0000313" key="2">
    <source>
        <dbReference type="EMBL" id="TBU29599.1"/>
    </source>
</evidence>
<organism evidence="2">
    <name type="scientific">Dichomitus squalens</name>
    <dbReference type="NCBI Taxonomy" id="114155"/>
    <lineage>
        <taxon>Eukaryota</taxon>
        <taxon>Fungi</taxon>
        <taxon>Dikarya</taxon>
        <taxon>Basidiomycota</taxon>
        <taxon>Agaricomycotina</taxon>
        <taxon>Agaricomycetes</taxon>
        <taxon>Polyporales</taxon>
        <taxon>Polyporaceae</taxon>
        <taxon>Dichomitus</taxon>
    </lineage>
</organism>
<proteinExistence type="predicted"/>
<feature type="region of interest" description="Disordered" evidence="1">
    <location>
        <begin position="33"/>
        <end position="62"/>
    </location>
</feature>
<accession>A0A4Q9MPI2</accession>
<dbReference type="AlphaFoldDB" id="A0A4Q9MPI2"/>
<feature type="compositionally biased region" description="Basic and acidic residues" evidence="1">
    <location>
        <begin position="52"/>
        <end position="62"/>
    </location>
</feature>
<sequence>MLSSPCDTVIKVVFFGVLMEIFDVTANAHSRDEETVDKAVQGKDGPLQKSTKGVDRLPGRRL</sequence>
<reference evidence="2" key="1">
    <citation type="submission" date="2019-01" db="EMBL/GenBank/DDBJ databases">
        <title>Draft genome sequences of three monokaryotic isolates of the white-rot basidiomycete fungus Dichomitus squalens.</title>
        <authorList>
            <consortium name="DOE Joint Genome Institute"/>
            <person name="Lopez S.C."/>
            <person name="Andreopoulos B."/>
            <person name="Pangilinan J."/>
            <person name="Lipzen A."/>
            <person name="Riley R."/>
            <person name="Ahrendt S."/>
            <person name="Ng V."/>
            <person name="Barry K."/>
            <person name="Daum C."/>
            <person name="Grigoriev I.V."/>
            <person name="Hilden K.S."/>
            <person name="Makela M.R."/>
            <person name="de Vries R.P."/>
        </authorList>
    </citation>
    <scope>NUCLEOTIDE SEQUENCE [LARGE SCALE GENOMIC DNA]</scope>
    <source>
        <strain evidence="2">OM18370.1</strain>
    </source>
</reference>
<dbReference type="Proteomes" id="UP000292957">
    <property type="component" value="Unassembled WGS sequence"/>
</dbReference>
<dbReference type="EMBL" id="ML143412">
    <property type="protein sequence ID" value="TBU29599.1"/>
    <property type="molecule type" value="Genomic_DNA"/>
</dbReference>
<evidence type="ECO:0000256" key="1">
    <source>
        <dbReference type="SAM" id="MobiDB-lite"/>
    </source>
</evidence>
<gene>
    <name evidence="2" type="ORF">BD311DRAFT_661034</name>
</gene>
<name>A0A4Q9MPI2_9APHY</name>